<proteinExistence type="predicted"/>
<dbReference type="PANTHER" id="PTHR33514:SF13">
    <property type="entry name" value="PROTEIN ABCI12, CHLOROPLASTIC"/>
    <property type="match status" value="1"/>
</dbReference>
<gene>
    <name evidence="6" type="ORF">KN1_21260</name>
</gene>
<evidence type="ECO:0000256" key="2">
    <source>
        <dbReference type="ARBA" id="ARBA00022692"/>
    </source>
</evidence>
<feature type="transmembrane region" description="Helical" evidence="5">
    <location>
        <begin position="44"/>
        <end position="62"/>
    </location>
</feature>
<dbReference type="AlphaFoldDB" id="A0A8D5ZIQ9"/>
<dbReference type="Proteomes" id="UP000825123">
    <property type="component" value="Chromosome"/>
</dbReference>
<comment type="subcellular location">
    <subcellularLocation>
        <location evidence="1">Membrane</location>
        <topology evidence="1">Multi-pass membrane protein</topology>
    </subcellularLocation>
</comment>
<dbReference type="CDD" id="cd16914">
    <property type="entry name" value="EcfT"/>
    <property type="match status" value="1"/>
</dbReference>
<keyword evidence="7" id="KW-1185">Reference proteome</keyword>
<dbReference type="Pfam" id="PF02361">
    <property type="entry name" value="CbiQ"/>
    <property type="match status" value="1"/>
</dbReference>
<feature type="transmembrane region" description="Helical" evidence="5">
    <location>
        <begin position="155"/>
        <end position="172"/>
    </location>
</feature>
<dbReference type="InterPro" id="IPR003339">
    <property type="entry name" value="ABC/ECF_trnsptr_transmembrane"/>
</dbReference>
<feature type="transmembrane region" description="Helical" evidence="5">
    <location>
        <begin position="229"/>
        <end position="247"/>
    </location>
</feature>
<reference evidence="6 7" key="1">
    <citation type="submission" date="2021-04" db="EMBL/GenBank/DDBJ databases">
        <title>Complete genome sequence of Stygiolobus sp. KN-1.</title>
        <authorList>
            <person name="Nakamura K."/>
            <person name="Sakai H."/>
            <person name="Kurosawa N."/>
        </authorList>
    </citation>
    <scope>NUCLEOTIDE SEQUENCE [LARGE SCALE GENOMIC DNA]</scope>
    <source>
        <strain evidence="6 7">KN-1</strain>
    </source>
</reference>
<dbReference type="RefSeq" id="WP_221287481.1">
    <property type="nucleotide sequence ID" value="NZ_AP024597.1"/>
</dbReference>
<dbReference type="GeneID" id="66163862"/>
<evidence type="ECO:0000256" key="4">
    <source>
        <dbReference type="ARBA" id="ARBA00023136"/>
    </source>
</evidence>
<sequence>MFYFSVLLLIAVYITVLWLAVKLGYGGLAELTRYGGTRLKVDPLVKLLALLTFFIVYSTIRLKFHSDTLLGFALPLSFLALGVIALRDKVKPLLMYVGFYVVVTAWSTMNTIYYPGQGSPVLYVWPPFIVKVFHYYPVVSLQDLMIGLLFGLNDQVIYITMLGFIFISTTTTSEVMRSFSRLRVPLELTLIVAVFLKAIPQALRQMDDSFKLQLVRGLGYRKNVVLRPFYYIYAMLLVFLPAIVYLLRNSKSLAISLDTRAFRAMRGRTSVVREGLTWLDVLLLAICVLALVLAYVLQS</sequence>
<dbReference type="PANTHER" id="PTHR33514">
    <property type="entry name" value="PROTEIN ABCI12, CHLOROPLASTIC"/>
    <property type="match status" value="1"/>
</dbReference>
<evidence type="ECO:0000256" key="1">
    <source>
        <dbReference type="ARBA" id="ARBA00004141"/>
    </source>
</evidence>
<dbReference type="EMBL" id="AP024597">
    <property type="protein sequence ID" value="BCU70829.1"/>
    <property type="molecule type" value="Genomic_DNA"/>
</dbReference>
<accession>A0A8D5ZIQ9</accession>
<organism evidence="6 7">
    <name type="scientific">Stygiolobus caldivivus</name>
    <dbReference type="NCBI Taxonomy" id="2824673"/>
    <lineage>
        <taxon>Archaea</taxon>
        <taxon>Thermoproteota</taxon>
        <taxon>Thermoprotei</taxon>
        <taxon>Sulfolobales</taxon>
        <taxon>Sulfolobaceae</taxon>
        <taxon>Stygiolobus</taxon>
    </lineage>
</organism>
<evidence type="ECO:0000256" key="5">
    <source>
        <dbReference type="SAM" id="Phobius"/>
    </source>
</evidence>
<feature type="transmembrane region" description="Helical" evidence="5">
    <location>
        <begin position="275"/>
        <end position="297"/>
    </location>
</feature>
<dbReference type="GO" id="GO:0005886">
    <property type="term" value="C:plasma membrane"/>
    <property type="evidence" value="ECO:0007669"/>
    <property type="project" value="TreeGrafter"/>
</dbReference>
<keyword evidence="3 5" id="KW-1133">Transmembrane helix</keyword>
<evidence type="ECO:0000313" key="7">
    <source>
        <dbReference type="Proteomes" id="UP000825123"/>
    </source>
</evidence>
<feature type="transmembrane region" description="Helical" evidence="5">
    <location>
        <begin position="68"/>
        <end position="86"/>
    </location>
</feature>
<protein>
    <recommendedName>
        <fullName evidence="8">Energy-coupling factor transporter transmembrane protein EcfT</fullName>
    </recommendedName>
</protein>
<name>A0A8D5ZIQ9_9CREN</name>
<feature type="transmembrane region" description="Helical" evidence="5">
    <location>
        <begin position="6"/>
        <end position="23"/>
    </location>
</feature>
<keyword evidence="4 5" id="KW-0472">Membrane</keyword>
<dbReference type="KEGG" id="csty:KN1_21260"/>
<feature type="transmembrane region" description="Helical" evidence="5">
    <location>
        <begin position="93"/>
        <end position="114"/>
    </location>
</feature>
<evidence type="ECO:0008006" key="8">
    <source>
        <dbReference type="Google" id="ProtNLM"/>
    </source>
</evidence>
<evidence type="ECO:0000256" key="3">
    <source>
        <dbReference type="ARBA" id="ARBA00022989"/>
    </source>
</evidence>
<keyword evidence="2 5" id="KW-0812">Transmembrane</keyword>
<evidence type="ECO:0000313" key="6">
    <source>
        <dbReference type="EMBL" id="BCU70829.1"/>
    </source>
</evidence>